<comment type="subunit">
    <text evidence="3">Homodimer.</text>
</comment>
<evidence type="ECO:0000256" key="1">
    <source>
        <dbReference type="ARBA" id="ARBA00009054"/>
    </source>
</evidence>
<feature type="compositionally biased region" description="Polar residues" evidence="5">
    <location>
        <begin position="7"/>
        <end position="24"/>
    </location>
</feature>
<dbReference type="InterPro" id="IPR009012">
    <property type="entry name" value="GrpE_head"/>
</dbReference>
<dbReference type="GO" id="GO:0042803">
    <property type="term" value="F:protein homodimerization activity"/>
    <property type="evidence" value="ECO:0007669"/>
    <property type="project" value="InterPro"/>
</dbReference>
<reference evidence="6 7" key="1">
    <citation type="journal article" date="2015" name="Nature">
        <title>rRNA introns, odd ribosomes, and small enigmatic genomes across a large radiation of phyla.</title>
        <authorList>
            <person name="Brown C.T."/>
            <person name="Hug L.A."/>
            <person name="Thomas B.C."/>
            <person name="Sharon I."/>
            <person name="Castelle C.J."/>
            <person name="Singh A."/>
            <person name="Wilkins M.J."/>
            <person name="Williams K.H."/>
            <person name="Banfield J.F."/>
        </authorList>
    </citation>
    <scope>NUCLEOTIDE SEQUENCE [LARGE SCALE GENOMIC DNA]</scope>
</reference>
<dbReference type="SUPFAM" id="SSF58014">
    <property type="entry name" value="Coiled-coil domain of nucleotide exchange factor GrpE"/>
    <property type="match status" value="1"/>
</dbReference>
<evidence type="ECO:0000256" key="5">
    <source>
        <dbReference type="SAM" id="MobiDB-lite"/>
    </source>
</evidence>
<dbReference type="PANTHER" id="PTHR21237:SF23">
    <property type="entry name" value="GRPE PROTEIN HOMOLOG, MITOCHONDRIAL"/>
    <property type="match status" value="1"/>
</dbReference>
<dbReference type="Gene3D" id="2.30.22.10">
    <property type="entry name" value="Head domain of nucleotide exchange factor GrpE"/>
    <property type="match status" value="1"/>
</dbReference>
<organism evidence="6 7">
    <name type="scientific">Candidatus Yanofskybacteria bacterium GW2011_GWC2_41_9</name>
    <dbReference type="NCBI Taxonomy" id="1619029"/>
    <lineage>
        <taxon>Bacteria</taxon>
        <taxon>Candidatus Yanofskyibacteriota</taxon>
    </lineage>
</organism>
<name>A0A0G0XLR4_9BACT</name>
<dbReference type="GO" id="GO:0051082">
    <property type="term" value="F:unfolded protein binding"/>
    <property type="evidence" value="ECO:0007669"/>
    <property type="project" value="TreeGrafter"/>
</dbReference>
<keyword evidence="2 3" id="KW-0143">Chaperone</keyword>
<proteinExistence type="inferred from homology"/>
<dbReference type="GO" id="GO:0005737">
    <property type="term" value="C:cytoplasm"/>
    <property type="evidence" value="ECO:0007669"/>
    <property type="project" value="UniProtKB-SubCell"/>
</dbReference>
<sequence length="161" mass="18675">MNEENKNNNPADANQRIDTNTANEPMQDELEIYKKQTEEYLNNWKRERADFINYKKDEAKRMEEFVKFANVSVIMEVLDAIDDLYSANKQLNNTGLTQTIKKFEDLLKKYGVEKIKTDGAFNPELHEALSTEEGGEKTKEVRAGYTMHGKVIRPARVKIIK</sequence>
<accession>A0A0G0XLR4</accession>
<dbReference type="PANTHER" id="PTHR21237">
    <property type="entry name" value="GRPE PROTEIN"/>
    <property type="match status" value="1"/>
</dbReference>
<comment type="subcellular location">
    <subcellularLocation>
        <location evidence="3">Cytoplasm</location>
    </subcellularLocation>
</comment>
<comment type="caution">
    <text evidence="6">The sequence shown here is derived from an EMBL/GenBank/DDBJ whole genome shotgun (WGS) entry which is preliminary data.</text>
</comment>
<evidence type="ECO:0000256" key="3">
    <source>
        <dbReference type="HAMAP-Rule" id="MF_01151"/>
    </source>
</evidence>
<dbReference type="AlphaFoldDB" id="A0A0G0XLR4"/>
<dbReference type="GO" id="GO:0051087">
    <property type="term" value="F:protein-folding chaperone binding"/>
    <property type="evidence" value="ECO:0007669"/>
    <property type="project" value="InterPro"/>
</dbReference>
<dbReference type="Gene3D" id="3.90.20.20">
    <property type="match status" value="1"/>
</dbReference>
<keyword evidence="3" id="KW-0346">Stress response</keyword>
<evidence type="ECO:0000256" key="4">
    <source>
        <dbReference type="RuleBase" id="RU004478"/>
    </source>
</evidence>
<dbReference type="InterPro" id="IPR013805">
    <property type="entry name" value="GrpE_CC"/>
</dbReference>
<dbReference type="CDD" id="cd00446">
    <property type="entry name" value="GrpE"/>
    <property type="match status" value="1"/>
</dbReference>
<dbReference type="EMBL" id="LCCE01000035">
    <property type="protein sequence ID" value="KKS25840.1"/>
    <property type="molecule type" value="Genomic_DNA"/>
</dbReference>
<dbReference type="PRINTS" id="PR00773">
    <property type="entry name" value="GRPEPROTEIN"/>
</dbReference>
<dbReference type="SUPFAM" id="SSF51064">
    <property type="entry name" value="Head domain of nucleotide exchange factor GrpE"/>
    <property type="match status" value="1"/>
</dbReference>
<evidence type="ECO:0000313" key="7">
    <source>
        <dbReference type="Proteomes" id="UP000033859"/>
    </source>
</evidence>
<dbReference type="GO" id="GO:0006457">
    <property type="term" value="P:protein folding"/>
    <property type="evidence" value="ECO:0007669"/>
    <property type="project" value="InterPro"/>
</dbReference>
<comment type="function">
    <text evidence="3">Participates actively in the response to hyperosmotic and heat shock by preventing the aggregation of stress-denatured proteins, in association with DnaK and GrpE. It is the nucleotide exchange factor for DnaK and may function as a thermosensor. Unfolded proteins bind initially to DnaJ; upon interaction with the DnaJ-bound protein, DnaK hydrolyzes its bound ATP, resulting in the formation of a stable complex. GrpE releases ADP from DnaK; ATP binding to DnaK triggers the release of the substrate protein, thus completing the reaction cycle. Several rounds of ATP-dependent interactions between DnaJ, DnaK and GrpE are required for fully efficient folding.</text>
</comment>
<comment type="similarity">
    <text evidence="1 3 4">Belongs to the GrpE family.</text>
</comment>
<dbReference type="GO" id="GO:0000774">
    <property type="term" value="F:adenyl-nucleotide exchange factor activity"/>
    <property type="evidence" value="ECO:0007669"/>
    <property type="project" value="InterPro"/>
</dbReference>
<dbReference type="InterPro" id="IPR000740">
    <property type="entry name" value="GrpE"/>
</dbReference>
<gene>
    <name evidence="3" type="primary">grpE</name>
    <name evidence="6" type="ORF">UU84_C0035G0002</name>
</gene>
<dbReference type="Proteomes" id="UP000033859">
    <property type="component" value="Unassembled WGS sequence"/>
</dbReference>
<feature type="region of interest" description="Disordered" evidence="5">
    <location>
        <begin position="1"/>
        <end position="26"/>
    </location>
</feature>
<protein>
    <recommendedName>
        <fullName evidence="3">Protein GrpE</fullName>
    </recommendedName>
    <alternativeName>
        <fullName evidence="3">HSP-70 cofactor</fullName>
    </alternativeName>
</protein>
<evidence type="ECO:0000313" key="6">
    <source>
        <dbReference type="EMBL" id="KKS25840.1"/>
    </source>
</evidence>
<dbReference type="Pfam" id="PF01025">
    <property type="entry name" value="GrpE"/>
    <property type="match status" value="1"/>
</dbReference>
<keyword evidence="3" id="KW-0963">Cytoplasm</keyword>
<dbReference type="HAMAP" id="MF_01151">
    <property type="entry name" value="GrpE"/>
    <property type="match status" value="1"/>
</dbReference>
<evidence type="ECO:0000256" key="2">
    <source>
        <dbReference type="ARBA" id="ARBA00023186"/>
    </source>
</evidence>